<dbReference type="PANTHER" id="PTHR43544:SF33">
    <property type="entry name" value="C-FACTOR"/>
    <property type="match status" value="1"/>
</dbReference>
<dbReference type="CDD" id="cd05325">
    <property type="entry name" value="carb_red_sniffer_like_SDR_c"/>
    <property type="match status" value="1"/>
</dbReference>
<dbReference type="Gene3D" id="3.40.50.720">
    <property type="entry name" value="NAD(P)-binding Rossmann-like Domain"/>
    <property type="match status" value="1"/>
</dbReference>
<dbReference type="KEGG" id="bspl:114861099"/>
<reference evidence="2" key="1">
    <citation type="submission" date="2025-08" db="UniProtKB">
        <authorList>
            <consortium name="RefSeq"/>
        </authorList>
    </citation>
    <scope>IDENTIFICATION</scope>
</reference>
<organism evidence="1 2">
    <name type="scientific">Betta splendens</name>
    <name type="common">Siamese fighting fish</name>
    <dbReference type="NCBI Taxonomy" id="158456"/>
    <lineage>
        <taxon>Eukaryota</taxon>
        <taxon>Metazoa</taxon>
        <taxon>Chordata</taxon>
        <taxon>Craniata</taxon>
        <taxon>Vertebrata</taxon>
        <taxon>Euteleostomi</taxon>
        <taxon>Actinopterygii</taxon>
        <taxon>Neopterygii</taxon>
        <taxon>Teleostei</taxon>
        <taxon>Neoteleostei</taxon>
        <taxon>Acanthomorphata</taxon>
        <taxon>Anabantaria</taxon>
        <taxon>Anabantiformes</taxon>
        <taxon>Anabantoidei</taxon>
        <taxon>Osphronemidae</taxon>
        <taxon>Betta</taxon>
    </lineage>
</organism>
<dbReference type="InParanoid" id="A0A6P7NCQ0"/>
<dbReference type="AlphaFoldDB" id="A0A6P7NCQ0"/>
<name>A0A6P7NCQ0_BETSP</name>
<sequence>MASQPISILITGANRGLGLEMVEQILQASQPVKQLFACCRDPDGPQAEALRTLAKKHADVVSIVRLDASDLRSIRRATQRVGAALPPGGLNLLINNAAVLPRGGLQTTSPEDMQSALHTNVLGPANIIKEFLPLLRAAVRAGGRAGMSCRQAAVVNISAFLGSFPSIEETYDFLPAISYRMSKAALNMLTLCASTELKRDGILVAALHPGWVRTDMGTQEADIDARESVEGMLDVVFSLNEKDTGTFLNYKGKVIGW</sequence>
<dbReference type="GeneID" id="114861099"/>
<dbReference type="InterPro" id="IPR002347">
    <property type="entry name" value="SDR_fam"/>
</dbReference>
<dbReference type="PRINTS" id="PR00081">
    <property type="entry name" value="GDHRDH"/>
</dbReference>
<protein>
    <submittedName>
        <fullName evidence="2">C-factor-like isoform X1</fullName>
    </submittedName>
</protein>
<accession>A0A6P7NCQ0</accession>
<dbReference type="SUPFAM" id="SSF51735">
    <property type="entry name" value="NAD(P)-binding Rossmann-fold domains"/>
    <property type="match status" value="1"/>
</dbReference>
<dbReference type="FunCoup" id="A0A6P7NCQ0">
    <property type="interactions" value="1"/>
</dbReference>
<evidence type="ECO:0000313" key="1">
    <source>
        <dbReference type="Proteomes" id="UP000515150"/>
    </source>
</evidence>
<dbReference type="InterPro" id="IPR051468">
    <property type="entry name" value="Fungal_SecMetab_SDRs"/>
</dbReference>
<dbReference type="OrthoDB" id="7289984at2759"/>
<evidence type="ECO:0000313" key="2">
    <source>
        <dbReference type="RefSeq" id="XP_029015948.1"/>
    </source>
</evidence>
<dbReference type="Proteomes" id="UP000515150">
    <property type="component" value="Chromosome 8"/>
</dbReference>
<dbReference type="Pfam" id="PF00106">
    <property type="entry name" value="adh_short"/>
    <property type="match status" value="1"/>
</dbReference>
<dbReference type="RefSeq" id="XP_029015948.1">
    <property type="nucleotide sequence ID" value="XM_029160115.2"/>
</dbReference>
<dbReference type="PANTHER" id="PTHR43544">
    <property type="entry name" value="SHORT-CHAIN DEHYDROGENASE/REDUCTASE"/>
    <property type="match status" value="1"/>
</dbReference>
<dbReference type="GO" id="GO:0005737">
    <property type="term" value="C:cytoplasm"/>
    <property type="evidence" value="ECO:0007669"/>
    <property type="project" value="TreeGrafter"/>
</dbReference>
<dbReference type="InterPro" id="IPR036291">
    <property type="entry name" value="NAD(P)-bd_dom_sf"/>
</dbReference>
<proteinExistence type="predicted"/>
<keyword evidence="1" id="KW-1185">Reference proteome</keyword>
<dbReference type="GO" id="GO:0016491">
    <property type="term" value="F:oxidoreductase activity"/>
    <property type="evidence" value="ECO:0007669"/>
    <property type="project" value="TreeGrafter"/>
</dbReference>
<gene>
    <name evidence="2" type="primary">LOC114861099</name>
</gene>